<feature type="transmembrane region" description="Helical" evidence="1">
    <location>
        <begin position="130"/>
        <end position="149"/>
    </location>
</feature>
<keyword evidence="1" id="KW-0812">Transmembrane</keyword>
<sequence>MDLSCWRQRVVTEEVTNGVGRMRPANGCFAEEETANGLGHSTKASFGHLVHGRPKGMIQGWFWRCSRAGTCGFFSFIKLLDQGSCVHVLSWAIAVANHHPLNVKRRELYCKKKKKDTTVQTTESAMNVKAWTTVISFTASRIFFFLIFFQIPLFRFPCRIGTCLTPMEVTSSQLIASEVIPSWVVKVLLFPGAIGKAILSRQPIHNYNNLLEAYNLRNLKQASSTNDLQHIEVLAGSYLAVAGAMIGLVKSRRLGFFGMLLLIWGLFKEPRLSEGQSSFKHNRNAINIYHLTMSIAVISAFLSIREDVKLIVSCFKVTSSEPKHK</sequence>
<comment type="caution">
    <text evidence="2">The sequence shown here is derived from an EMBL/GenBank/DDBJ whole genome shotgun (WGS) entry which is preliminary data.</text>
</comment>
<keyword evidence="1" id="KW-0472">Membrane</keyword>
<keyword evidence="3" id="KW-1185">Reference proteome</keyword>
<gene>
    <name evidence="2" type="ORF">E3N88_41450</name>
</gene>
<evidence type="ECO:0000313" key="3">
    <source>
        <dbReference type="Proteomes" id="UP000326396"/>
    </source>
</evidence>
<dbReference type="Proteomes" id="UP000326396">
    <property type="component" value="Linkage Group LG9"/>
</dbReference>
<name>A0A5N6LQE8_9ASTR</name>
<dbReference type="AlphaFoldDB" id="A0A5N6LQE8"/>
<dbReference type="OrthoDB" id="2016444at2759"/>
<keyword evidence="1" id="KW-1133">Transmembrane helix</keyword>
<evidence type="ECO:0000313" key="2">
    <source>
        <dbReference type="EMBL" id="KAD2394473.1"/>
    </source>
</evidence>
<proteinExistence type="predicted"/>
<organism evidence="2 3">
    <name type="scientific">Mikania micrantha</name>
    <name type="common">bitter vine</name>
    <dbReference type="NCBI Taxonomy" id="192012"/>
    <lineage>
        <taxon>Eukaryota</taxon>
        <taxon>Viridiplantae</taxon>
        <taxon>Streptophyta</taxon>
        <taxon>Embryophyta</taxon>
        <taxon>Tracheophyta</taxon>
        <taxon>Spermatophyta</taxon>
        <taxon>Magnoliopsida</taxon>
        <taxon>eudicotyledons</taxon>
        <taxon>Gunneridae</taxon>
        <taxon>Pentapetalae</taxon>
        <taxon>asterids</taxon>
        <taxon>campanulids</taxon>
        <taxon>Asterales</taxon>
        <taxon>Asteraceae</taxon>
        <taxon>Asteroideae</taxon>
        <taxon>Heliantheae alliance</taxon>
        <taxon>Eupatorieae</taxon>
        <taxon>Mikania</taxon>
    </lineage>
</organism>
<reference evidence="2 3" key="1">
    <citation type="submission" date="2019-05" db="EMBL/GenBank/DDBJ databases">
        <title>Mikania micrantha, genome provides insights into the molecular mechanism of rapid growth.</title>
        <authorList>
            <person name="Liu B."/>
        </authorList>
    </citation>
    <scope>NUCLEOTIDE SEQUENCE [LARGE SCALE GENOMIC DNA]</scope>
    <source>
        <strain evidence="2">NLD-2019</strain>
        <tissue evidence="2">Leaf</tissue>
    </source>
</reference>
<evidence type="ECO:0000256" key="1">
    <source>
        <dbReference type="SAM" id="Phobius"/>
    </source>
</evidence>
<dbReference type="PANTHER" id="PTHR35288:SF2">
    <property type="entry name" value="TRANSMEMBRANE PROTEIN"/>
    <property type="match status" value="1"/>
</dbReference>
<dbReference type="EMBL" id="SZYD01000019">
    <property type="protein sequence ID" value="KAD2394473.1"/>
    <property type="molecule type" value="Genomic_DNA"/>
</dbReference>
<accession>A0A5N6LQE8</accession>
<protein>
    <submittedName>
        <fullName evidence="2">Uncharacterized protein</fullName>
    </submittedName>
</protein>
<dbReference type="PANTHER" id="PTHR35288">
    <property type="entry name" value="TAIL FIBER"/>
    <property type="match status" value="1"/>
</dbReference>